<dbReference type="Proteomes" id="UP001310386">
    <property type="component" value="Unassembled WGS sequence"/>
</dbReference>
<proteinExistence type="predicted"/>
<organism evidence="2 3">
    <name type="scientific">Ferviditalea candida</name>
    <dbReference type="NCBI Taxonomy" id="3108399"/>
    <lineage>
        <taxon>Bacteria</taxon>
        <taxon>Bacillati</taxon>
        <taxon>Bacillota</taxon>
        <taxon>Bacilli</taxon>
        <taxon>Bacillales</taxon>
        <taxon>Paenibacillaceae</taxon>
        <taxon>Ferviditalea</taxon>
    </lineage>
</organism>
<keyword evidence="1" id="KW-1133">Transmembrane helix</keyword>
<dbReference type="EMBL" id="JAYJLD010000009">
    <property type="protein sequence ID" value="MEB3101696.1"/>
    <property type="molecule type" value="Genomic_DNA"/>
</dbReference>
<feature type="transmembrane region" description="Helical" evidence="1">
    <location>
        <begin position="400"/>
        <end position="419"/>
    </location>
</feature>
<dbReference type="RefSeq" id="WP_371753813.1">
    <property type="nucleotide sequence ID" value="NZ_JAYJLD010000009.1"/>
</dbReference>
<feature type="transmembrane region" description="Helical" evidence="1">
    <location>
        <begin position="361"/>
        <end position="388"/>
    </location>
</feature>
<name>A0ABU5ZGS9_9BACL</name>
<accession>A0ABU5ZGS9</accession>
<feature type="transmembrane region" description="Helical" evidence="1">
    <location>
        <begin position="85"/>
        <end position="104"/>
    </location>
</feature>
<evidence type="ECO:0000313" key="3">
    <source>
        <dbReference type="Proteomes" id="UP001310386"/>
    </source>
</evidence>
<evidence type="ECO:0000313" key="2">
    <source>
        <dbReference type="EMBL" id="MEB3101696.1"/>
    </source>
</evidence>
<feature type="transmembrane region" description="Helical" evidence="1">
    <location>
        <begin position="125"/>
        <end position="152"/>
    </location>
</feature>
<sequence length="463" mass="52479">MRAKINRFSAYLILLFVAAYYVNYFVKLPALNGFMSFLALLFLLICLPRLPGKSLLFMLVILFLSFSVSYFNSSPTILWDGLRQLESIIPIIVVSPVIGFVFAYRKHFASLLILTEKWITKKWKYFFGITILSHLICSLMVQSGIITVYQLINSGTEQKGLHAPKEFQSTAIIRGYTLMMLWSVFSPGFAYASQNLGVNFVEMIMLGIGLALIGIVISVLIYYFKNRDEANQQIQPDEKDDSQRLPLREHRKRAAELVVLFALLILLIVIFVEVFAFPILTAVPIVVLFTVVLYFGVFSDIPFFIRNLMSFVRNQLSGKYKELTLLFVMGVFITALEDSGLAKRWFELFLSFVGTYHLNVYIFLVLMVIFIGAIGFPPIPLLVIIANIISTIPIGKSPELFMPSLLIGTTISLMLSPVTVPLMIMSNLNGLSMLRNGFVWNYMFGIVFLLVSIAYILLLEMLL</sequence>
<keyword evidence="1" id="KW-0472">Membrane</keyword>
<comment type="caution">
    <text evidence="2">The sequence shown here is derived from an EMBL/GenBank/DDBJ whole genome shotgun (WGS) entry which is preliminary data.</text>
</comment>
<keyword evidence="3" id="KW-1185">Reference proteome</keyword>
<feature type="transmembrane region" description="Helical" evidence="1">
    <location>
        <begin position="7"/>
        <end position="24"/>
    </location>
</feature>
<feature type="transmembrane region" description="Helical" evidence="1">
    <location>
        <begin position="203"/>
        <end position="224"/>
    </location>
</feature>
<protein>
    <submittedName>
        <fullName evidence="2">Uncharacterized protein</fullName>
    </submittedName>
</protein>
<feature type="transmembrane region" description="Helical" evidence="1">
    <location>
        <begin position="30"/>
        <end position="47"/>
    </location>
</feature>
<feature type="transmembrane region" description="Helical" evidence="1">
    <location>
        <begin position="254"/>
        <end position="276"/>
    </location>
</feature>
<gene>
    <name evidence="2" type="ORF">VF724_08475</name>
</gene>
<reference evidence="2" key="1">
    <citation type="submission" date="2023-12" db="EMBL/GenBank/DDBJ databases">
        <title>Fervidustalea candida gen. nov., sp. nov., a novel member of the family Paenibacillaceae isolated from a geothermal area.</title>
        <authorList>
            <person name="Li W.-J."/>
            <person name="Jiao J.-Y."/>
            <person name="Chen Y."/>
        </authorList>
    </citation>
    <scope>NUCLEOTIDE SEQUENCE</scope>
    <source>
        <strain evidence="2">SYSU GA230002</strain>
    </source>
</reference>
<feature type="transmembrane region" description="Helical" evidence="1">
    <location>
        <begin position="439"/>
        <end position="459"/>
    </location>
</feature>
<evidence type="ECO:0000256" key="1">
    <source>
        <dbReference type="SAM" id="Phobius"/>
    </source>
</evidence>
<feature type="transmembrane region" description="Helical" evidence="1">
    <location>
        <begin position="323"/>
        <end position="341"/>
    </location>
</feature>
<feature type="transmembrane region" description="Helical" evidence="1">
    <location>
        <begin position="282"/>
        <end position="303"/>
    </location>
</feature>
<feature type="transmembrane region" description="Helical" evidence="1">
    <location>
        <begin position="54"/>
        <end position="73"/>
    </location>
</feature>
<keyword evidence="1" id="KW-0812">Transmembrane</keyword>